<comment type="similarity">
    <text evidence="1">Belongs to the serpin family.</text>
</comment>
<dbReference type="Gene3D" id="2.30.39.10">
    <property type="entry name" value="Alpha-1-antitrypsin, domain 1"/>
    <property type="match status" value="1"/>
</dbReference>
<dbReference type="SUPFAM" id="SSF56574">
    <property type="entry name" value="Serpins"/>
    <property type="match status" value="1"/>
</dbReference>
<dbReference type="InterPro" id="IPR000215">
    <property type="entry name" value="Serpin_fam"/>
</dbReference>
<dbReference type="PROSITE" id="PS00284">
    <property type="entry name" value="SERPIN"/>
    <property type="match status" value="1"/>
</dbReference>
<comment type="caution">
    <text evidence="3">The sequence shown here is derived from an EMBL/GenBank/DDBJ whole genome shotgun (WGS) entry which is preliminary data.</text>
</comment>
<organism evidence="3 4">
    <name type="scientific">Sphingobacterium hungaricum</name>
    <dbReference type="NCBI Taxonomy" id="2082723"/>
    <lineage>
        <taxon>Bacteria</taxon>
        <taxon>Pseudomonadati</taxon>
        <taxon>Bacteroidota</taxon>
        <taxon>Sphingobacteriia</taxon>
        <taxon>Sphingobacteriales</taxon>
        <taxon>Sphingobacteriaceae</taxon>
        <taxon>Sphingobacterium</taxon>
    </lineage>
</organism>
<dbReference type="Proteomes" id="UP000616201">
    <property type="component" value="Unassembled WGS sequence"/>
</dbReference>
<dbReference type="InterPro" id="IPR036186">
    <property type="entry name" value="Serpin_sf"/>
</dbReference>
<reference evidence="3" key="1">
    <citation type="submission" date="2018-02" db="EMBL/GenBank/DDBJ databases">
        <authorList>
            <person name="Vasarhelyi B.M."/>
            <person name="Deshmukh S."/>
            <person name="Balint B."/>
            <person name="Kukolya J."/>
        </authorList>
    </citation>
    <scope>NUCLEOTIDE SEQUENCE</scope>
    <source>
        <strain evidence="3">KB22</strain>
    </source>
</reference>
<dbReference type="InterPro" id="IPR023795">
    <property type="entry name" value="Serpin_CS"/>
</dbReference>
<dbReference type="RefSeq" id="WP_196934201.1">
    <property type="nucleotide sequence ID" value="NZ_MU158697.1"/>
</dbReference>
<dbReference type="InterPro" id="IPR023796">
    <property type="entry name" value="Serpin_dom"/>
</dbReference>
<dbReference type="InterPro" id="IPR042185">
    <property type="entry name" value="Serpin_sf_2"/>
</dbReference>
<name>A0A928YQK0_9SPHI</name>
<keyword evidence="4" id="KW-1185">Reference proteome</keyword>
<dbReference type="Gene3D" id="3.30.497.10">
    <property type="entry name" value="Antithrombin, subunit I, domain 2"/>
    <property type="match status" value="1"/>
</dbReference>
<accession>A0A928YQK0</accession>
<evidence type="ECO:0000313" key="4">
    <source>
        <dbReference type="Proteomes" id="UP000616201"/>
    </source>
</evidence>
<dbReference type="GO" id="GO:0005615">
    <property type="term" value="C:extracellular space"/>
    <property type="evidence" value="ECO:0007669"/>
    <property type="project" value="InterPro"/>
</dbReference>
<evidence type="ECO:0000259" key="2">
    <source>
        <dbReference type="SMART" id="SM00093"/>
    </source>
</evidence>
<dbReference type="CDD" id="cd19588">
    <property type="entry name" value="serpin_miropin-like"/>
    <property type="match status" value="1"/>
</dbReference>
<sequence length="349" mass="39370">MLSPFGAGMVMGMVYNGAVGDTKDAIAKVFRYDQVAAEDLNAFYQRLIEGLPKVDPQTKLHLANSIWYNQNYSILPEFLAVNQQYYNAEVQGLDFGDSQSKDLINDWVKNQTNDKIDKIIDKTSEDDLAFLINAIYFKGDWEQKFEKSNTGKLDFYTASGETVQSDFMKINHSYNVISQYGLIAVELPYSNKKFSMVLIKPSDSESAHWTNADLSTYIENMEHDAGRYTMTTMDLSIPKFKFAYSRNLIPDLTNFGMGVAFNSYANFSGIFDLPTQITKFQQKTFVEVDEEGTEAAAVTAIGIGVTSNLPPVLQMKFDKPFVFLIKENKTNLILFMGKVNNPLSTDSTY</sequence>
<protein>
    <submittedName>
        <fullName evidence="3">Proteinase inhibitor I4 serpin</fullName>
    </submittedName>
</protein>
<dbReference type="PANTHER" id="PTHR11461:SF211">
    <property type="entry name" value="GH10112P-RELATED"/>
    <property type="match status" value="1"/>
</dbReference>
<evidence type="ECO:0000256" key="1">
    <source>
        <dbReference type="RuleBase" id="RU000411"/>
    </source>
</evidence>
<feature type="domain" description="Serpin" evidence="2">
    <location>
        <begin position="2"/>
        <end position="342"/>
    </location>
</feature>
<dbReference type="InterPro" id="IPR042178">
    <property type="entry name" value="Serpin_sf_1"/>
</dbReference>
<dbReference type="PANTHER" id="PTHR11461">
    <property type="entry name" value="SERINE PROTEASE INHIBITOR, SERPIN"/>
    <property type="match status" value="1"/>
</dbReference>
<gene>
    <name evidence="3" type="ORF">C4F49_10165</name>
</gene>
<dbReference type="AlphaFoldDB" id="A0A928YQK0"/>
<proteinExistence type="inferred from homology"/>
<dbReference type="GO" id="GO:0004867">
    <property type="term" value="F:serine-type endopeptidase inhibitor activity"/>
    <property type="evidence" value="ECO:0007669"/>
    <property type="project" value="InterPro"/>
</dbReference>
<dbReference type="Pfam" id="PF00079">
    <property type="entry name" value="Serpin"/>
    <property type="match status" value="1"/>
</dbReference>
<dbReference type="SMART" id="SM00093">
    <property type="entry name" value="SERPIN"/>
    <property type="match status" value="1"/>
</dbReference>
<dbReference type="EMBL" id="PRDK01000005">
    <property type="protein sequence ID" value="MBE8714044.1"/>
    <property type="molecule type" value="Genomic_DNA"/>
</dbReference>
<evidence type="ECO:0000313" key="3">
    <source>
        <dbReference type="EMBL" id="MBE8714044.1"/>
    </source>
</evidence>